<dbReference type="EMBL" id="BSBO01000011">
    <property type="protein sequence ID" value="GLG04172.1"/>
    <property type="molecule type" value="Genomic_DNA"/>
</dbReference>
<dbReference type="GO" id="GO:0042732">
    <property type="term" value="P:D-xylose metabolic process"/>
    <property type="evidence" value="ECO:0007669"/>
    <property type="project" value="InterPro"/>
</dbReference>
<dbReference type="InterPro" id="IPR001509">
    <property type="entry name" value="Epimerase_deHydtase"/>
</dbReference>
<evidence type="ECO:0000256" key="2">
    <source>
        <dbReference type="ARBA" id="ARBA00022793"/>
    </source>
</evidence>
<dbReference type="PANTHER" id="PTHR43078">
    <property type="entry name" value="UDP-GLUCURONIC ACID DECARBOXYLASE-RELATED"/>
    <property type="match status" value="1"/>
</dbReference>
<dbReference type="GO" id="GO:0005737">
    <property type="term" value="C:cytoplasm"/>
    <property type="evidence" value="ECO:0007669"/>
    <property type="project" value="TreeGrafter"/>
</dbReference>
<name>A0A9W6C7I9_9FIRM</name>
<gene>
    <name evidence="6" type="ORF">Selli1_13460</name>
</gene>
<evidence type="ECO:0000256" key="4">
    <source>
        <dbReference type="ARBA" id="ARBA00023239"/>
    </source>
</evidence>
<dbReference type="GO" id="GO:0070403">
    <property type="term" value="F:NAD+ binding"/>
    <property type="evidence" value="ECO:0007669"/>
    <property type="project" value="InterPro"/>
</dbReference>
<proteinExistence type="predicted"/>
<accession>A0A9W6C7I9</accession>
<dbReference type="Gene3D" id="3.40.50.720">
    <property type="entry name" value="NAD(P)-binding Rossmann-like Domain"/>
    <property type="match status" value="1"/>
</dbReference>
<dbReference type="Pfam" id="PF01370">
    <property type="entry name" value="Epimerase"/>
    <property type="match status" value="1"/>
</dbReference>
<evidence type="ECO:0000313" key="6">
    <source>
        <dbReference type="EMBL" id="GLG04172.1"/>
    </source>
</evidence>
<dbReference type="Proteomes" id="UP001145145">
    <property type="component" value="Unassembled WGS sequence"/>
</dbReference>
<dbReference type="AlphaFoldDB" id="A0A9W6C7I9"/>
<organism evidence="6 7">
    <name type="scientific">Sellimonas catena</name>
    <dbReference type="NCBI Taxonomy" id="2994035"/>
    <lineage>
        <taxon>Bacteria</taxon>
        <taxon>Bacillati</taxon>
        <taxon>Bacillota</taxon>
        <taxon>Clostridia</taxon>
        <taxon>Lachnospirales</taxon>
        <taxon>Lachnospiraceae</taxon>
        <taxon>Sellimonas</taxon>
    </lineage>
</organism>
<keyword evidence="4" id="KW-0456">Lyase</keyword>
<dbReference type="InterPro" id="IPR044516">
    <property type="entry name" value="UXS-like"/>
</dbReference>
<keyword evidence="2" id="KW-0210">Decarboxylase</keyword>
<evidence type="ECO:0000259" key="5">
    <source>
        <dbReference type="Pfam" id="PF01370"/>
    </source>
</evidence>
<feature type="domain" description="NAD-dependent epimerase/dehydratase" evidence="5">
    <location>
        <begin position="26"/>
        <end position="271"/>
    </location>
</feature>
<dbReference type="InterPro" id="IPR036291">
    <property type="entry name" value="NAD(P)-bd_dom_sf"/>
</dbReference>
<dbReference type="SUPFAM" id="SSF51735">
    <property type="entry name" value="NAD(P)-binding Rossmann-fold domains"/>
    <property type="match status" value="1"/>
</dbReference>
<keyword evidence="3" id="KW-0520">NAD</keyword>
<keyword evidence="7" id="KW-1185">Reference proteome</keyword>
<dbReference type="GO" id="GO:0048040">
    <property type="term" value="F:UDP-glucuronate decarboxylase activity"/>
    <property type="evidence" value="ECO:0007669"/>
    <property type="project" value="TreeGrafter"/>
</dbReference>
<dbReference type="PANTHER" id="PTHR43078:SF6">
    <property type="entry name" value="UDP-GLUCURONIC ACID DECARBOXYLASE 1"/>
    <property type="match status" value="1"/>
</dbReference>
<protein>
    <submittedName>
        <fullName evidence="6">Nucleotide sugar dehydratase</fullName>
    </submittedName>
</protein>
<evidence type="ECO:0000256" key="3">
    <source>
        <dbReference type="ARBA" id="ARBA00023027"/>
    </source>
</evidence>
<evidence type="ECO:0000313" key="7">
    <source>
        <dbReference type="Proteomes" id="UP001145145"/>
    </source>
</evidence>
<sequence length="347" mass="38721">MNQIIREDMERITEDPFFQQLAGSRILITGATGLIGSLTVKACLRYNETHDTKISVIGMIRNRKKAEEVFEAALTNPHLELVEGDLRKPLEVPDDIDYILHTASVTTSKLFVDQPVETIETSYRGTKHVLELAKEKQCKGMVYLSSMEMYGRPDPSLERVTEEDLGYIDVLNVRSSYSEGKRISECLCAAYADEYKVPVRIARLAQTFGAGVLKSDNRVYAQFARSAVKGEDIVLHTEGKSNGNYCYTTDVIRALALLLCKGENGQAYNICNEETTTTIADMAKMVAEEFGGGKSKVVFDIPEDARTFGYAPDVKMHLDAGKLRGLGWKPEFGLREMYARLIAGMEQ</sequence>
<dbReference type="RefSeq" id="WP_087252545.1">
    <property type="nucleotide sequence ID" value="NZ_BSBO01000011.1"/>
</dbReference>
<comment type="caution">
    <text evidence="6">The sequence shown here is derived from an EMBL/GenBank/DDBJ whole genome shotgun (WGS) entry which is preliminary data.</text>
</comment>
<reference evidence="6 7" key="1">
    <citation type="journal article" date="2023" name="Int. J. Syst. Evol. Microbiol.">
        <title>Sellimonas catena sp. nov., isolated from human faeces.</title>
        <authorList>
            <person name="Hisatomi A."/>
            <person name="Ohkuma M."/>
            <person name="Sakamoto M."/>
        </authorList>
    </citation>
    <scope>NUCLEOTIDE SEQUENCE [LARGE SCALE GENOMIC DNA]</scope>
    <source>
        <strain evidence="6 7">12EGH17</strain>
    </source>
</reference>
<comment type="cofactor">
    <cofactor evidence="1">
        <name>NAD(+)</name>
        <dbReference type="ChEBI" id="CHEBI:57540"/>
    </cofactor>
</comment>
<evidence type="ECO:0000256" key="1">
    <source>
        <dbReference type="ARBA" id="ARBA00001911"/>
    </source>
</evidence>